<reference evidence="4 5" key="1">
    <citation type="submission" date="2022-05" db="EMBL/GenBank/DDBJ databases">
        <authorList>
            <consortium name="Genoscope - CEA"/>
            <person name="William W."/>
        </authorList>
    </citation>
    <scope>NUCLEOTIDE SEQUENCE [LARGE SCALE GENOMIC DNA]</scope>
</reference>
<dbReference type="InterPro" id="IPR000863">
    <property type="entry name" value="Sulfotransferase_dom"/>
</dbReference>
<evidence type="ECO:0000313" key="5">
    <source>
        <dbReference type="Proteomes" id="UP001159405"/>
    </source>
</evidence>
<feature type="domain" description="Sulfotransferase" evidence="3">
    <location>
        <begin position="358"/>
        <end position="601"/>
    </location>
</feature>
<evidence type="ECO:0000256" key="2">
    <source>
        <dbReference type="ARBA" id="ARBA00022679"/>
    </source>
</evidence>
<accession>A0ABN8RQM9</accession>
<dbReference type="EMBL" id="CALNXK010000307">
    <property type="protein sequence ID" value="CAH3181801.1"/>
    <property type="molecule type" value="Genomic_DNA"/>
</dbReference>
<dbReference type="InterPro" id="IPR027417">
    <property type="entry name" value="P-loop_NTPase"/>
</dbReference>
<proteinExistence type="inferred from homology"/>
<comment type="caution">
    <text evidence="4">The sequence shown here is derived from an EMBL/GenBank/DDBJ whole genome shotgun (WGS) entry which is preliminary data.</text>
</comment>
<gene>
    <name evidence="4" type="ORF">PLOB_00025910</name>
</gene>
<comment type="similarity">
    <text evidence="1">Belongs to the sulfotransferase 1 family.</text>
</comment>
<dbReference type="Gene3D" id="3.40.50.300">
    <property type="entry name" value="P-loop containing nucleotide triphosphate hydrolases"/>
    <property type="match status" value="2"/>
</dbReference>
<sequence>KNIVSPVVLNRCVLFNVMASFPVIQLTEGEWTSEKWYDILGVKLPNFFTSDPAFLRDYIFNFKTRPDDVFVATYPKSGTTWVQEIVWQIYHEGAVSSANFSHRVLFIETATNEMICPFSLDTLPSPRLLKSHLPLHSIPKSDNKEMQCKYIYVARNPKDIAVSYFHFTEHRRKAGNGFSGPWEFYAKLFIEGNVCWNAWNDHVLDWWKHRDDPNILFLKYEDLQKDLPSHVRMIADFLKKPLTDELIDRIAQQCTLKGMRENENSFKLSNEEQSSPLLRKGVVGGWKSYFTPELNERFEKEVLAKLKGTGLNFPIIQLTEGEWTSEKWYDILGVKLPFYFTSDPAFLRDYIDNFQTRPDDVFIVGYPKSGTTWVQEIVWQRYNDGAVSGEHFLSRVPFIEPSTNKKLYPFGLDTLPSPRILKTHLPHRRIPKSENKEMQCKYVYVARNPKDVAVSYFHFTDYLRKRGNGLNGPWEYYVKLFIEGNVCWNVWNDHVLGWWKHKDDSNVLFLKYEDLHKDLPSAVRMITDFLNKPLTDELINRIAEQCTLKGMRENEISFIVSPEEQSSPLLRKGVVGGWKSYFTPELNDRFDNEVLTKLEGSGLEFDFEIHT</sequence>
<dbReference type="SUPFAM" id="SSF52540">
    <property type="entry name" value="P-loop containing nucleoside triphosphate hydrolases"/>
    <property type="match status" value="2"/>
</dbReference>
<keyword evidence="5" id="KW-1185">Reference proteome</keyword>
<feature type="domain" description="Sulfotransferase" evidence="3">
    <location>
        <begin position="66"/>
        <end position="310"/>
    </location>
</feature>
<evidence type="ECO:0000313" key="4">
    <source>
        <dbReference type="EMBL" id="CAH3181801.1"/>
    </source>
</evidence>
<evidence type="ECO:0000256" key="1">
    <source>
        <dbReference type="ARBA" id="ARBA00005771"/>
    </source>
</evidence>
<feature type="non-terminal residue" evidence="4">
    <location>
        <position position="1"/>
    </location>
</feature>
<keyword evidence="2" id="KW-0808">Transferase</keyword>
<organism evidence="4 5">
    <name type="scientific">Porites lobata</name>
    <dbReference type="NCBI Taxonomy" id="104759"/>
    <lineage>
        <taxon>Eukaryota</taxon>
        <taxon>Metazoa</taxon>
        <taxon>Cnidaria</taxon>
        <taxon>Anthozoa</taxon>
        <taxon>Hexacorallia</taxon>
        <taxon>Scleractinia</taxon>
        <taxon>Fungiina</taxon>
        <taxon>Poritidae</taxon>
        <taxon>Porites</taxon>
    </lineage>
</organism>
<name>A0ABN8RQM9_9CNID</name>
<evidence type="ECO:0000259" key="3">
    <source>
        <dbReference type="Pfam" id="PF00685"/>
    </source>
</evidence>
<dbReference type="Proteomes" id="UP001159405">
    <property type="component" value="Unassembled WGS sequence"/>
</dbReference>
<dbReference type="PANTHER" id="PTHR11783">
    <property type="entry name" value="SULFOTRANSFERASE SULT"/>
    <property type="match status" value="1"/>
</dbReference>
<dbReference type="Pfam" id="PF00685">
    <property type="entry name" value="Sulfotransfer_1"/>
    <property type="match status" value="2"/>
</dbReference>
<protein>
    <recommendedName>
        <fullName evidence="3">Sulfotransferase domain-containing protein</fullName>
    </recommendedName>
</protein>